<evidence type="ECO:0000256" key="1">
    <source>
        <dbReference type="SAM" id="Phobius"/>
    </source>
</evidence>
<protein>
    <recommendedName>
        <fullName evidence="4">Major facilitator superfamily (MFS) profile domain-containing protein</fullName>
    </recommendedName>
</protein>
<sequence length="73" mass="7249">MQGRTGAAANLLLNLPQVMAALAAAALIGFVDCRLLILTAAAGCLLPAACCLLSILPMLSKAGRRTADGPASA</sequence>
<gene>
    <name evidence="2" type="ORF">MNQ99_14285</name>
</gene>
<evidence type="ECO:0000313" key="3">
    <source>
        <dbReference type="Proteomes" id="UP000829069"/>
    </source>
</evidence>
<proteinExistence type="predicted"/>
<organism evidence="2 3">
    <name type="scientific">Arthrobacter sulfonylureivorans</name>
    <dbReference type="NCBI Taxonomy" id="2486855"/>
    <lineage>
        <taxon>Bacteria</taxon>
        <taxon>Bacillati</taxon>
        <taxon>Actinomycetota</taxon>
        <taxon>Actinomycetes</taxon>
        <taxon>Micrococcales</taxon>
        <taxon>Micrococcaceae</taxon>
        <taxon>Arthrobacter</taxon>
    </lineage>
</organism>
<name>A0ABY3W948_9MICC</name>
<keyword evidence="1" id="KW-0812">Transmembrane</keyword>
<evidence type="ECO:0008006" key="4">
    <source>
        <dbReference type="Google" id="ProtNLM"/>
    </source>
</evidence>
<dbReference type="Proteomes" id="UP000829069">
    <property type="component" value="Chromosome"/>
</dbReference>
<keyword evidence="1" id="KW-0472">Membrane</keyword>
<feature type="transmembrane region" description="Helical" evidence="1">
    <location>
        <begin position="35"/>
        <end position="56"/>
    </location>
</feature>
<dbReference type="RefSeq" id="WP_241913381.1">
    <property type="nucleotide sequence ID" value="NZ_CP093326.1"/>
</dbReference>
<reference evidence="2 3" key="1">
    <citation type="submission" date="2022-03" db="EMBL/GenBank/DDBJ databases">
        <title>Isotopic signatures of nitrous oxide derived from detoxification processes.</title>
        <authorList>
            <person name="Behrendt U."/>
            <person name="Buchen C."/>
            <person name="Well R."/>
            <person name="Ulrich A."/>
            <person name="Rohe L."/>
            <person name="Kolb S."/>
            <person name="Schloter M."/>
            <person name="Horn M.A."/>
            <person name="Augustin J."/>
        </authorList>
    </citation>
    <scope>NUCLEOTIDE SEQUENCE [LARGE SCALE GENOMIC DNA]</scope>
    <source>
        <strain evidence="2 3">S4-C24</strain>
    </source>
</reference>
<dbReference type="EMBL" id="CP093326">
    <property type="protein sequence ID" value="UNK45098.1"/>
    <property type="molecule type" value="Genomic_DNA"/>
</dbReference>
<keyword evidence="3" id="KW-1185">Reference proteome</keyword>
<accession>A0ABY3W948</accession>
<keyword evidence="1" id="KW-1133">Transmembrane helix</keyword>
<evidence type="ECO:0000313" key="2">
    <source>
        <dbReference type="EMBL" id="UNK45098.1"/>
    </source>
</evidence>